<evidence type="ECO:0000313" key="11">
    <source>
        <dbReference type="Proteomes" id="UP000006727"/>
    </source>
</evidence>
<dbReference type="InterPro" id="IPR058678">
    <property type="entry name" value="ARM_PUB"/>
</dbReference>
<name>A0A2K1JM74_PHYPA</name>
<dbReference type="OrthoDB" id="629492at2759"/>
<dbReference type="CDD" id="cd16664">
    <property type="entry name" value="RING-Ubox_PUB"/>
    <property type="match status" value="1"/>
</dbReference>
<dbReference type="Gramene" id="Pp3c13_16440V3.2">
    <property type="protein sequence ID" value="PAC:32931377.CDS.1"/>
    <property type="gene ID" value="Pp3c13_16440"/>
</dbReference>
<dbReference type="PaxDb" id="3218-PP1S374_18V6.1"/>
<evidence type="ECO:0000256" key="5">
    <source>
        <dbReference type="ARBA" id="ARBA00022786"/>
    </source>
</evidence>
<keyword evidence="11" id="KW-1185">Reference proteome</keyword>
<feature type="region of interest" description="Disordered" evidence="7">
    <location>
        <begin position="263"/>
        <end position="286"/>
    </location>
</feature>
<evidence type="ECO:0000256" key="1">
    <source>
        <dbReference type="ARBA" id="ARBA00000900"/>
    </source>
</evidence>
<feature type="domain" description="U-box" evidence="8">
    <location>
        <begin position="291"/>
        <end position="365"/>
    </location>
</feature>
<organism evidence="9">
    <name type="scientific">Physcomitrium patens</name>
    <name type="common">Spreading-leaved earth moss</name>
    <name type="synonym">Physcomitrella patens</name>
    <dbReference type="NCBI Taxonomy" id="3218"/>
    <lineage>
        <taxon>Eukaryota</taxon>
        <taxon>Viridiplantae</taxon>
        <taxon>Streptophyta</taxon>
        <taxon>Embryophyta</taxon>
        <taxon>Bryophyta</taxon>
        <taxon>Bryophytina</taxon>
        <taxon>Bryopsida</taxon>
        <taxon>Funariidae</taxon>
        <taxon>Funariales</taxon>
        <taxon>Funariaceae</taxon>
        <taxon>Physcomitrium</taxon>
    </lineage>
</organism>
<dbReference type="Pfam" id="PF25598">
    <property type="entry name" value="ARM_PUB"/>
    <property type="match status" value="1"/>
</dbReference>
<reference evidence="10" key="3">
    <citation type="submission" date="2020-12" db="UniProtKB">
        <authorList>
            <consortium name="EnsemblPlants"/>
        </authorList>
    </citation>
    <scope>IDENTIFICATION</scope>
</reference>
<evidence type="ECO:0000256" key="6">
    <source>
        <dbReference type="PROSITE-ProRule" id="PRU00259"/>
    </source>
</evidence>
<dbReference type="FunFam" id="3.30.40.10:FF:000562">
    <property type="entry name" value="RING-type E3 ubiquitin transferase"/>
    <property type="match status" value="1"/>
</dbReference>
<evidence type="ECO:0000256" key="3">
    <source>
        <dbReference type="ARBA" id="ARBA00012483"/>
    </source>
</evidence>
<reference evidence="9 11" key="1">
    <citation type="journal article" date="2008" name="Science">
        <title>The Physcomitrella genome reveals evolutionary insights into the conquest of land by plants.</title>
        <authorList>
            <person name="Rensing S."/>
            <person name="Lang D."/>
            <person name="Zimmer A."/>
            <person name="Terry A."/>
            <person name="Salamov A."/>
            <person name="Shapiro H."/>
            <person name="Nishiyama T."/>
            <person name="Perroud P.-F."/>
            <person name="Lindquist E."/>
            <person name="Kamisugi Y."/>
            <person name="Tanahashi T."/>
            <person name="Sakakibara K."/>
            <person name="Fujita T."/>
            <person name="Oishi K."/>
            <person name="Shin-I T."/>
            <person name="Kuroki Y."/>
            <person name="Toyoda A."/>
            <person name="Suzuki Y."/>
            <person name="Hashimoto A."/>
            <person name="Yamaguchi K."/>
            <person name="Sugano A."/>
            <person name="Kohara Y."/>
            <person name="Fujiyama A."/>
            <person name="Anterola A."/>
            <person name="Aoki S."/>
            <person name="Ashton N."/>
            <person name="Barbazuk W.B."/>
            <person name="Barker E."/>
            <person name="Bennetzen J."/>
            <person name="Bezanilla M."/>
            <person name="Blankenship R."/>
            <person name="Cho S.H."/>
            <person name="Dutcher S."/>
            <person name="Estelle M."/>
            <person name="Fawcett J.A."/>
            <person name="Gundlach H."/>
            <person name="Hanada K."/>
            <person name="Heyl A."/>
            <person name="Hicks K.A."/>
            <person name="Hugh J."/>
            <person name="Lohr M."/>
            <person name="Mayer K."/>
            <person name="Melkozernov A."/>
            <person name="Murata T."/>
            <person name="Nelson D."/>
            <person name="Pils B."/>
            <person name="Prigge M."/>
            <person name="Reiss B."/>
            <person name="Renner T."/>
            <person name="Rombauts S."/>
            <person name="Rushton P."/>
            <person name="Sanderfoot A."/>
            <person name="Schween G."/>
            <person name="Shiu S.-H."/>
            <person name="Stueber K."/>
            <person name="Theodoulou F.L."/>
            <person name="Tu H."/>
            <person name="Van de Peer Y."/>
            <person name="Verrier P.J."/>
            <person name="Waters E."/>
            <person name="Wood A."/>
            <person name="Yang L."/>
            <person name="Cove D."/>
            <person name="Cuming A."/>
            <person name="Hasebe M."/>
            <person name="Lucas S."/>
            <person name="Mishler D.B."/>
            <person name="Reski R."/>
            <person name="Grigoriev I."/>
            <person name="Quatrano R.S."/>
            <person name="Boore J.L."/>
        </authorList>
    </citation>
    <scope>NUCLEOTIDE SEQUENCE [LARGE SCALE GENOMIC DNA]</scope>
    <source>
        <strain evidence="10 11">cv. Gransden 2004</strain>
    </source>
</reference>
<dbReference type="GO" id="GO:0016567">
    <property type="term" value="P:protein ubiquitination"/>
    <property type="evidence" value="ECO:0007669"/>
    <property type="project" value="UniProtKB-UniPathway"/>
</dbReference>
<dbReference type="InterPro" id="IPR003613">
    <property type="entry name" value="Ubox_domain"/>
</dbReference>
<dbReference type="EnsemblPlants" id="Pp3c13_16440V3.1">
    <property type="protein sequence ID" value="PAC:32931376.CDS.1"/>
    <property type="gene ID" value="Pp3c13_16440"/>
</dbReference>
<dbReference type="Gramene" id="Pp3c13_16440V3.1">
    <property type="protein sequence ID" value="PAC:32931376.CDS.1"/>
    <property type="gene ID" value="Pp3c13_16440"/>
</dbReference>
<dbReference type="GO" id="GO:0005634">
    <property type="term" value="C:nucleus"/>
    <property type="evidence" value="ECO:0000318"/>
    <property type="project" value="GO_Central"/>
</dbReference>
<dbReference type="AlphaFoldDB" id="A0A2K1JM74"/>
<reference evidence="9 11" key="2">
    <citation type="journal article" date="2018" name="Plant J.">
        <title>The Physcomitrella patens chromosome-scale assembly reveals moss genome structure and evolution.</title>
        <authorList>
            <person name="Lang D."/>
            <person name="Ullrich K.K."/>
            <person name="Murat F."/>
            <person name="Fuchs J."/>
            <person name="Jenkins J."/>
            <person name="Haas F.B."/>
            <person name="Piednoel M."/>
            <person name="Gundlach H."/>
            <person name="Van Bel M."/>
            <person name="Meyberg R."/>
            <person name="Vives C."/>
            <person name="Morata J."/>
            <person name="Symeonidi A."/>
            <person name="Hiss M."/>
            <person name="Muchero W."/>
            <person name="Kamisugi Y."/>
            <person name="Saleh O."/>
            <person name="Blanc G."/>
            <person name="Decker E.L."/>
            <person name="van Gessel N."/>
            <person name="Grimwood J."/>
            <person name="Hayes R.D."/>
            <person name="Graham S.W."/>
            <person name="Gunter L.E."/>
            <person name="McDaniel S.F."/>
            <person name="Hoernstein S.N.W."/>
            <person name="Larsson A."/>
            <person name="Li F.W."/>
            <person name="Perroud P.F."/>
            <person name="Phillips J."/>
            <person name="Ranjan P."/>
            <person name="Rokshar D.S."/>
            <person name="Rothfels C.J."/>
            <person name="Schneider L."/>
            <person name="Shu S."/>
            <person name="Stevenson D.W."/>
            <person name="Thummler F."/>
            <person name="Tillich M."/>
            <person name="Villarreal Aguilar J.C."/>
            <person name="Widiez T."/>
            <person name="Wong G.K."/>
            <person name="Wymore A."/>
            <person name="Zhang Y."/>
            <person name="Zimmer A.D."/>
            <person name="Quatrano R.S."/>
            <person name="Mayer K.F.X."/>
            <person name="Goodstein D."/>
            <person name="Casacuberta J.M."/>
            <person name="Vandepoele K."/>
            <person name="Reski R."/>
            <person name="Cuming A.C."/>
            <person name="Tuskan G.A."/>
            <person name="Maumus F."/>
            <person name="Salse J."/>
            <person name="Schmutz J."/>
            <person name="Rensing S.A."/>
        </authorList>
    </citation>
    <scope>NUCLEOTIDE SEQUENCE [LARGE SCALE GENOMIC DNA]</scope>
    <source>
        <strain evidence="10 11">cv. Gransden 2004</strain>
    </source>
</reference>
<dbReference type="SUPFAM" id="SSF48371">
    <property type="entry name" value="ARM repeat"/>
    <property type="match status" value="1"/>
</dbReference>
<dbReference type="UniPathway" id="UPA00143"/>
<dbReference type="KEGG" id="ppp:112290633"/>
<evidence type="ECO:0000313" key="9">
    <source>
        <dbReference type="EMBL" id="PNR42641.1"/>
    </source>
</evidence>
<comment type="catalytic activity">
    <reaction evidence="1">
        <text>S-ubiquitinyl-[E2 ubiquitin-conjugating enzyme]-L-cysteine + [acceptor protein]-L-lysine = [E2 ubiquitin-conjugating enzyme]-L-cysteine + N(6)-ubiquitinyl-[acceptor protein]-L-lysine.</text>
        <dbReference type="EC" id="2.3.2.27"/>
    </reaction>
</comment>
<dbReference type="Gene3D" id="1.25.10.10">
    <property type="entry name" value="Leucine-rich Repeat Variant"/>
    <property type="match status" value="1"/>
</dbReference>
<evidence type="ECO:0000313" key="10">
    <source>
        <dbReference type="EnsemblPlants" id="PAC:32931376.CDS.1"/>
    </source>
</evidence>
<dbReference type="GeneID" id="112290633"/>
<dbReference type="SMART" id="SM00504">
    <property type="entry name" value="Ubox"/>
    <property type="match status" value="1"/>
</dbReference>
<dbReference type="RefSeq" id="XP_024392890.1">
    <property type="nucleotide sequence ID" value="XM_024537122.2"/>
</dbReference>
<dbReference type="FunCoup" id="A0A2K1JM74">
    <property type="interactions" value="1878"/>
</dbReference>
<evidence type="ECO:0000256" key="7">
    <source>
        <dbReference type="SAM" id="MobiDB-lite"/>
    </source>
</evidence>
<dbReference type="PROSITE" id="PS50176">
    <property type="entry name" value="ARM_REPEAT"/>
    <property type="match status" value="2"/>
</dbReference>
<dbReference type="EnsemblPlants" id="Pp3c13_16440V3.2">
    <property type="protein sequence ID" value="PAC:32931377.CDS.1"/>
    <property type="gene ID" value="Pp3c13_16440"/>
</dbReference>
<proteinExistence type="predicted"/>
<comment type="pathway">
    <text evidence="2">Protein modification; protein ubiquitination.</text>
</comment>
<dbReference type="Pfam" id="PF25368">
    <property type="entry name" value="PUB10_N"/>
    <property type="match status" value="1"/>
</dbReference>
<dbReference type="Gene3D" id="3.30.40.10">
    <property type="entry name" value="Zinc/RING finger domain, C3HC4 (zinc finger)"/>
    <property type="match status" value="1"/>
</dbReference>
<feature type="repeat" description="ARM" evidence="6">
    <location>
        <begin position="521"/>
        <end position="564"/>
    </location>
</feature>
<dbReference type="PANTHER" id="PTHR23315:SF224">
    <property type="entry name" value="U-BOX DOMAIN-CONTAINING PROTEIN 1"/>
    <property type="match status" value="1"/>
</dbReference>
<dbReference type="InterPro" id="IPR013083">
    <property type="entry name" value="Znf_RING/FYVE/PHD"/>
</dbReference>
<dbReference type="GO" id="GO:0005737">
    <property type="term" value="C:cytoplasm"/>
    <property type="evidence" value="ECO:0000318"/>
    <property type="project" value="GO_Central"/>
</dbReference>
<feature type="repeat" description="ARM" evidence="6">
    <location>
        <begin position="437"/>
        <end position="479"/>
    </location>
</feature>
<dbReference type="Proteomes" id="UP000006727">
    <property type="component" value="Chromosome 13"/>
</dbReference>
<dbReference type="EC" id="2.3.2.27" evidence="3"/>
<evidence type="ECO:0000259" key="8">
    <source>
        <dbReference type="PROSITE" id="PS51698"/>
    </source>
</evidence>
<dbReference type="InterPro" id="IPR045210">
    <property type="entry name" value="RING-Ubox_PUB"/>
</dbReference>
<dbReference type="InterPro" id="IPR016024">
    <property type="entry name" value="ARM-type_fold"/>
</dbReference>
<dbReference type="InterPro" id="IPR011989">
    <property type="entry name" value="ARM-like"/>
</dbReference>
<gene>
    <name evidence="10" type="primary">LOC112290633</name>
    <name evidence="9" type="ORF">PHYPA_017471</name>
</gene>
<dbReference type="Pfam" id="PF04564">
    <property type="entry name" value="U-box"/>
    <property type="match status" value="1"/>
</dbReference>
<dbReference type="PROSITE" id="PS51698">
    <property type="entry name" value="U_BOX"/>
    <property type="match status" value="1"/>
</dbReference>
<dbReference type="SMART" id="SM00185">
    <property type="entry name" value="ARM"/>
    <property type="match status" value="5"/>
</dbReference>
<dbReference type="PANTHER" id="PTHR23315">
    <property type="entry name" value="U BOX DOMAIN-CONTAINING"/>
    <property type="match status" value="1"/>
</dbReference>
<dbReference type="SUPFAM" id="SSF57850">
    <property type="entry name" value="RING/U-box"/>
    <property type="match status" value="1"/>
</dbReference>
<accession>A0A2K1JM74</accession>
<sequence>MAHLAPVQTIKRRRQAIALPPPVTPSAKTLVKALMSLKRTLSSAGKPTVCQCRNASNVVRRIELLATLFEEIEVSDRPFPPSAVISLRELYRLMQRTYMLLEECREISRFWLLMEQGTYAQYFYEITQSLGKILSSIPLELLDLSEEVMEQTELVRAQAIRARFVQSPAEVQLREDVVNMLKLVEREETPQPSQLKCLFNVLYLLNAANCETEIHKLEEISTEESRLQDLNIQDRVAGLISFVRYGKYVLYSGEFEGVEDEVSRVHSRSRRDENRSEVSTSESDKSAAMVVPPIEYLCSITLDLMRDPVIVATGQTYERSSITRWIHAGHSTCPKTRQKLAHLDLITNYALKSLISQWCEDNNVEFENGTQKDNGKGVRVQRIHNSGGNLEATKLAVTFLVQKLATGNECIQKQVVRELRLLSKSGEENRICIAEAGAIPHLLPLLSSSDVKTQEHTITTVLNLSTVEDNRRVIVAADALDLVIEVLKSGHTMEAQENAAALLFSLSSNDEVKVQIGSKLDAIPSLVTLLREGSMHRGKRDAVNALMNLARYHGNKAKIIEAGAVPFLVAFFRDESPSTLDSCAALLALLASHPEGVDAMFNANAISMYVPLLQHGSPKGREYAISILLAMCQSQDKKVIDEVFQHLNEIVPYLYNLLSIGTLRAKRKVAPLLKLFRS</sequence>
<dbReference type="EMBL" id="ABEU02000013">
    <property type="protein sequence ID" value="PNR42641.1"/>
    <property type="molecule type" value="Genomic_DNA"/>
</dbReference>
<evidence type="ECO:0000256" key="2">
    <source>
        <dbReference type="ARBA" id="ARBA00004906"/>
    </source>
</evidence>
<dbReference type="InterPro" id="IPR000225">
    <property type="entry name" value="Armadillo"/>
</dbReference>
<protein>
    <recommendedName>
        <fullName evidence="3">RING-type E3 ubiquitin transferase</fullName>
        <ecNumber evidence="3">2.3.2.27</ecNumber>
    </recommendedName>
</protein>
<evidence type="ECO:0000256" key="4">
    <source>
        <dbReference type="ARBA" id="ARBA00022737"/>
    </source>
</evidence>
<keyword evidence="5" id="KW-0833">Ubl conjugation pathway</keyword>
<dbReference type="InterPro" id="IPR057623">
    <property type="entry name" value="PUB12-19-like_N"/>
</dbReference>
<keyword evidence="4" id="KW-0677">Repeat</keyword>
<dbReference type="GO" id="GO:0061630">
    <property type="term" value="F:ubiquitin protein ligase activity"/>
    <property type="evidence" value="ECO:0007669"/>
    <property type="project" value="UniProtKB-EC"/>
</dbReference>